<proteinExistence type="predicted"/>
<dbReference type="InterPro" id="IPR011701">
    <property type="entry name" value="MFS"/>
</dbReference>
<dbReference type="PANTHER" id="PTHR43266">
    <property type="entry name" value="MACROLIDE-EFFLUX PROTEIN"/>
    <property type="match status" value="1"/>
</dbReference>
<keyword evidence="10" id="KW-1185">Reference proteome</keyword>
<dbReference type="Proteomes" id="UP000034883">
    <property type="component" value="Chromosome"/>
</dbReference>
<dbReference type="RefSeq" id="WP_053234975.1">
    <property type="nucleotide sequence ID" value="NZ_CP011125.1"/>
</dbReference>
<dbReference type="STRING" id="927083.DB32_004902"/>
<sequence length="625" mass="67935">MSQSRLLAEKRFAPFFWTQFLGAFNDNVFKNALVILFTLTPPSDVSLSRDALVNLASGLLILPFFIFSATAGQLAEKMEKSRLVRWTKLMEIAVMIVAAFALFSGSAILLLALLFMLGLQSAIFGPVKFAILPSVLREDELVGGNGLVEMGTYVAILGGTMLGGVLVAQAGWGVHAVAITIVVVAVAGYVASRGVPQVPSAMPGLRIDPNVLVQTWRVIGYARENRAVWLSVLGNSWFWFVGALFLAQLPGFVEDVLHGSPEVVTLLLIVFSLGVGIGSLLCERLSGRVIELGLVPFGSIGITFFAIDLFLASEWHVAPAVVEGPFAVLADSSNWRILMDLALLGVFGGFYSVPLNAMIQHRSDPTKRSRIIAANNIVNAIFIVGAAGVAIVLLGLGLTIPQLFLAAGVMNALVALYIYTLLPEFLFRFLVWLLMHTMYRLRVKGVEKLPSEGPALLVCNHVAYVDALILAAASSRPIRFVMWWKIFEIPLLKWMFGIARAIPIAGRKEKPELVEKAFAEIDRALAEGELVCIFPEGALTYTGELSPFRPGVERIVASTPVPVFPMALKGLWGSWFSRRGGPAMAKRPRRFRSQIELEVGDAIAPADATAERLQHAVQTLRGDAR</sequence>
<evidence type="ECO:0000256" key="2">
    <source>
        <dbReference type="ARBA" id="ARBA00022448"/>
    </source>
</evidence>
<name>A0A0F6YKX9_9BACT</name>
<accession>A0A0F6YKX9</accession>
<keyword evidence="9" id="KW-0012">Acyltransferase</keyword>
<evidence type="ECO:0000259" key="8">
    <source>
        <dbReference type="SMART" id="SM00563"/>
    </source>
</evidence>
<dbReference type="EMBL" id="CP011125">
    <property type="protein sequence ID" value="AKF07753.1"/>
    <property type="molecule type" value="Genomic_DNA"/>
</dbReference>
<evidence type="ECO:0000256" key="1">
    <source>
        <dbReference type="ARBA" id="ARBA00004651"/>
    </source>
</evidence>
<evidence type="ECO:0000313" key="9">
    <source>
        <dbReference type="EMBL" id="AKF07753.1"/>
    </source>
</evidence>
<keyword evidence="4 7" id="KW-0812">Transmembrane</keyword>
<keyword evidence="6 7" id="KW-0472">Membrane</keyword>
<feature type="transmembrane region" description="Helical" evidence="7">
    <location>
        <begin position="51"/>
        <end position="71"/>
    </location>
</feature>
<organism evidence="9 10">
    <name type="scientific">Sandaracinus amylolyticus</name>
    <dbReference type="NCBI Taxonomy" id="927083"/>
    <lineage>
        <taxon>Bacteria</taxon>
        <taxon>Pseudomonadati</taxon>
        <taxon>Myxococcota</taxon>
        <taxon>Polyangia</taxon>
        <taxon>Polyangiales</taxon>
        <taxon>Sandaracinaceae</taxon>
        <taxon>Sandaracinus</taxon>
    </lineage>
</organism>
<feature type="domain" description="Phospholipid/glycerol acyltransferase" evidence="8">
    <location>
        <begin position="455"/>
        <end position="571"/>
    </location>
</feature>
<dbReference type="KEGG" id="samy:DB32_004902"/>
<feature type="transmembrane region" description="Helical" evidence="7">
    <location>
        <begin position="263"/>
        <end position="282"/>
    </location>
</feature>
<evidence type="ECO:0000313" key="10">
    <source>
        <dbReference type="Proteomes" id="UP000034883"/>
    </source>
</evidence>
<feature type="transmembrane region" description="Helical" evidence="7">
    <location>
        <begin position="227"/>
        <end position="251"/>
    </location>
</feature>
<dbReference type="GO" id="GO:0016746">
    <property type="term" value="F:acyltransferase activity"/>
    <property type="evidence" value="ECO:0007669"/>
    <property type="project" value="UniProtKB-KW"/>
</dbReference>
<dbReference type="SUPFAM" id="SSF69593">
    <property type="entry name" value="Glycerol-3-phosphate (1)-acyltransferase"/>
    <property type="match status" value="1"/>
</dbReference>
<dbReference type="InterPro" id="IPR036259">
    <property type="entry name" value="MFS_trans_sf"/>
</dbReference>
<keyword evidence="9" id="KW-0808">Transferase</keyword>
<feature type="transmembrane region" description="Helical" evidence="7">
    <location>
        <begin position="92"/>
        <end position="119"/>
    </location>
</feature>
<comment type="subcellular location">
    <subcellularLocation>
        <location evidence="1">Cell membrane</location>
        <topology evidence="1">Multi-pass membrane protein</topology>
    </subcellularLocation>
</comment>
<dbReference type="InterPro" id="IPR002123">
    <property type="entry name" value="Plipid/glycerol_acylTrfase"/>
</dbReference>
<keyword evidence="5 7" id="KW-1133">Transmembrane helix</keyword>
<evidence type="ECO:0000256" key="3">
    <source>
        <dbReference type="ARBA" id="ARBA00022475"/>
    </source>
</evidence>
<dbReference type="OrthoDB" id="9799237at2"/>
<dbReference type="CDD" id="cd07989">
    <property type="entry name" value="LPLAT_AGPAT-like"/>
    <property type="match status" value="1"/>
</dbReference>
<reference evidence="9 10" key="1">
    <citation type="submission" date="2015-03" db="EMBL/GenBank/DDBJ databases">
        <title>Genome assembly of Sandaracinus amylolyticus DSM 53668.</title>
        <authorList>
            <person name="Sharma G."/>
            <person name="Subramanian S."/>
        </authorList>
    </citation>
    <scope>NUCLEOTIDE SEQUENCE [LARGE SCALE GENOMIC DNA]</scope>
    <source>
        <strain evidence="9 10">DSM 53668</strain>
    </source>
</reference>
<dbReference type="Pfam" id="PF07690">
    <property type="entry name" value="MFS_1"/>
    <property type="match status" value="1"/>
</dbReference>
<evidence type="ECO:0000256" key="4">
    <source>
        <dbReference type="ARBA" id="ARBA00022692"/>
    </source>
</evidence>
<feature type="transmembrane region" description="Helical" evidence="7">
    <location>
        <begin position="12"/>
        <end position="39"/>
    </location>
</feature>
<gene>
    <name evidence="9" type="ORF">DB32_004902</name>
</gene>
<feature type="transmembrane region" description="Helical" evidence="7">
    <location>
        <begin position="380"/>
        <end position="400"/>
    </location>
</feature>
<dbReference type="SMART" id="SM00563">
    <property type="entry name" value="PlsC"/>
    <property type="match status" value="1"/>
</dbReference>
<evidence type="ECO:0000256" key="5">
    <source>
        <dbReference type="ARBA" id="ARBA00022989"/>
    </source>
</evidence>
<keyword evidence="2" id="KW-0813">Transport</keyword>
<evidence type="ECO:0000256" key="7">
    <source>
        <dbReference type="SAM" id="Phobius"/>
    </source>
</evidence>
<keyword evidence="3" id="KW-1003">Cell membrane</keyword>
<feature type="transmembrane region" description="Helical" evidence="7">
    <location>
        <begin position="337"/>
        <end position="359"/>
    </location>
</feature>
<feature type="transmembrane region" description="Helical" evidence="7">
    <location>
        <begin position="412"/>
        <end position="434"/>
    </location>
</feature>
<dbReference type="PANTHER" id="PTHR43266:SF2">
    <property type="entry name" value="MAJOR FACILITATOR SUPERFAMILY (MFS) PROFILE DOMAIN-CONTAINING PROTEIN"/>
    <property type="match status" value="1"/>
</dbReference>
<dbReference type="GO" id="GO:0005886">
    <property type="term" value="C:plasma membrane"/>
    <property type="evidence" value="ECO:0007669"/>
    <property type="project" value="UniProtKB-SubCell"/>
</dbReference>
<dbReference type="Gene3D" id="1.20.1250.20">
    <property type="entry name" value="MFS general substrate transporter like domains"/>
    <property type="match status" value="1"/>
</dbReference>
<dbReference type="CDD" id="cd06173">
    <property type="entry name" value="MFS_MefA_like"/>
    <property type="match status" value="1"/>
</dbReference>
<dbReference type="Pfam" id="PF01553">
    <property type="entry name" value="Acyltransferase"/>
    <property type="match status" value="1"/>
</dbReference>
<protein>
    <submittedName>
        <fullName evidence="9">1-acyl-sn-glycerol-3-phosphate acyltransferase</fullName>
    </submittedName>
</protein>
<dbReference type="GO" id="GO:0022857">
    <property type="term" value="F:transmembrane transporter activity"/>
    <property type="evidence" value="ECO:0007669"/>
    <property type="project" value="InterPro"/>
</dbReference>
<evidence type="ECO:0000256" key="6">
    <source>
        <dbReference type="ARBA" id="ARBA00023136"/>
    </source>
</evidence>
<dbReference type="AlphaFoldDB" id="A0A0F6YKX9"/>
<dbReference type="SUPFAM" id="SSF103473">
    <property type="entry name" value="MFS general substrate transporter"/>
    <property type="match status" value="1"/>
</dbReference>
<feature type="transmembrane region" description="Helical" evidence="7">
    <location>
        <begin position="294"/>
        <end position="317"/>
    </location>
</feature>
<feature type="transmembrane region" description="Helical" evidence="7">
    <location>
        <begin position="172"/>
        <end position="192"/>
    </location>
</feature>